<dbReference type="InterPro" id="IPR036388">
    <property type="entry name" value="WH-like_DNA-bd_sf"/>
</dbReference>
<dbReference type="Pfam" id="PF13191">
    <property type="entry name" value="AAA_16"/>
    <property type="match status" value="1"/>
</dbReference>
<dbReference type="PROSITE" id="PS00622">
    <property type="entry name" value="HTH_LUXR_1"/>
    <property type="match status" value="1"/>
</dbReference>
<evidence type="ECO:0000313" key="5">
    <source>
        <dbReference type="Proteomes" id="UP000780875"/>
    </source>
</evidence>
<evidence type="ECO:0000259" key="3">
    <source>
        <dbReference type="PROSITE" id="PS50043"/>
    </source>
</evidence>
<dbReference type="InterPro" id="IPR027417">
    <property type="entry name" value="P-loop_NTPase"/>
</dbReference>
<dbReference type="PROSITE" id="PS50043">
    <property type="entry name" value="HTH_LUXR_2"/>
    <property type="match status" value="1"/>
</dbReference>
<dbReference type="PANTHER" id="PTHR16305:SF35">
    <property type="entry name" value="TRANSCRIPTIONAL ACTIVATOR DOMAIN"/>
    <property type="match status" value="1"/>
</dbReference>
<keyword evidence="2" id="KW-0067">ATP-binding</keyword>
<dbReference type="EMBL" id="JAIQZJ010000013">
    <property type="protein sequence ID" value="MBZ5740323.1"/>
    <property type="molecule type" value="Genomic_DNA"/>
</dbReference>
<evidence type="ECO:0000256" key="2">
    <source>
        <dbReference type="ARBA" id="ARBA00022840"/>
    </source>
</evidence>
<feature type="domain" description="HTH luxR-type" evidence="3">
    <location>
        <begin position="856"/>
        <end position="921"/>
    </location>
</feature>
<keyword evidence="1" id="KW-0547">Nucleotide-binding</keyword>
<accession>A0ABS7UI57</accession>
<dbReference type="InterPro" id="IPR041664">
    <property type="entry name" value="AAA_16"/>
</dbReference>
<comment type="caution">
    <text evidence="4">The sequence shown here is derived from an EMBL/GenBank/DDBJ whole genome shotgun (WGS) entry which is preliminary data.</text>
</comment>
<proteinExistence type="predicted"/>
<dbReference type="PROSITE" id="PS51257">
    <property type="entry name" value="PROKAR_LIPOPROTEIN"/>
    <property type="match status" value="1"/>
</dbReference>
<gene>
    <name evidence="4" type="ORF">K8U61_19270</name>
</gene>
<evidence type="ECO:0000256" key="1">
    <source>
        <dbReference type="ARBA" id="ARBA00022741"/>
    </source>
</evidence>
<dbReference type="PRINTS" id="PR00038">
    <property type="entry name" value="HTHLUXR"/>
</dbReference>
<keyword evidence="5" id="KW-1185">Reference proteome</keyword>
<dbReference type="Pfam" id="PF00196">
    <property type="entry name" value="GerE"/>
    <property type="match status" value="1"/>
</dbReference>
<name>A0ABS7UI57_9ACTN</name>
<dbReference type="PANTHER" id="PTHR16305">
    <property type="entry name" value="TESTICULAR SOLUBLE ADENYLYL CYCLASE"/>
    <property type="match status" value="1"/>
</dbReference>
<protein>
    <submittedName>
        <fullName evidence="4">Helix-turn-helix transcriptional regulator</fullName>
    </submittedName>
</protein>
<reference evidence="4 5" key="1">
    <citation type="submission" date="2021-09" db="EMBL/GenBank/DDBJ databases">
        <title>Whole genome sequence of Nocardioides sp. GBK3QG-3.</title>
        <authorList>
            <person name="Tuo L."/>
        </authorList>
    </citation>
    <scope>NUCLEOTIDE SEQUENCE [LARGE SCALE GENOMIC DNA]</scope>
    <source>
        <strain evidence="4 5">GBK3QG-3</strain>
    </source>
</reference>
<dbReference type="RefSeq" id="WP_224124683.1">
    <property type="nucleotide sequence ID" value="NZ_JAIQZJ010000013.1"/>
</dbReference>
<dbReference type="InterPro" id="IPR016032">
    <property type="entry name" value="Sig_transdc_resp-reg_C-effctor"/>
</dbReference>
<dbReference type="Proteomes" id="UP000780875">
    <property type="component" value="Unassembled WGS sequence"/>
</dbReference>
<sequence>MARQDRSGGSSAPWSAAACGLLGRGEVLQEVRHRLVEGSRVITVLGGPGAGKTAVVTAAADAARADGWLVLHAHGRTTEAMLGFSALLDLLDAPGAEDHGTVDLVASIRRRVLGSEGTGPTDALRLRRDVHQWLVTLAADRDLLVLLDDVHWLDPASWQVLAFVANRLAQSEVSFLLASRADAAPAGLEDHPVLHLPPLTGAESLELLDATCPGLDPVTRVSILERAAGNPLALLELGRVGAHDALPATVEAAFAADLPALPAETRRLLLLVAAGADDLAVLSRATSAGSVPHQLEPAEHAGLVRVHGTRVVFRHPLVESTVYGLASAAERRAAHGTLADAYAADGDRRIWHRAAAAVAPDEDVAAELMASADRMWMRGAQQEAADAVVRAAELTVDPDLRDERILIGVDMSPAIGHVHKMASVADRFRRHSTHPAVRARSAQVQAYALTQTMQQAAARDMLQRSLEEMIGLDDLAGWASLTSLATLTYRTGQGTGVLARWLQRYEETTLHDPEGHPLQAAAWAWIRAALDPLDPPSELLELFRAAPDHPTGTLPVSDIVVYDVLLGATGWLLDEHAVAVRRLTRAVELMQRADGSRHLAQPLMALGQVQFDLGRYDDADRTGRMLVDISEAEGLWYYRVVGRELRARVTAVRGDHREALRTIDALLAETESGQSASLEAVLMTGRAYALAGMGDHEGAYQDLRSLFGADGDPLHPHVSFLALADLVSAAVRVGRADEVVEVVRRAQGRVGTEPGPRIRRLLARARAQLSADPADADRLFDRAVREPGAADFPFEWASAQLEHGVWLRRQRRAADARGLLRTAQQVFTRIGASAWAAAAEAELRAAGVRSDDLGREPARWPDLTSQEREIVLLAATGLSNKEIGQALFLSPRTVGGHLYHAFPKLGVTSRNQLRDVVSELRED</sequence>
<dbReference type="SMART" id="SM00421">
    <property type="entry name" value="HTH_LUXR"/>
    <property type="match status" value="1"/>
</dbReference>
<dbReference type="InterPro" id="IPR011990">
    <property type="entry name" value="TPR-like_helical_dom_sf"/>
</dbReference>
<dbReference type="SUPFAM" id="SSF52540">
    <property type="entry name" value="P-loop containing nucleoside triphosphate hydrolases"/>
    <property type="match status" value="1"/>
</dbReference>
<dbReference type="InterPro" id="IPR000792">
    <property type="entry name" value="Tscrpt_reg_LuxR_C"/>
</dbReference>
<dbReference type="SUPFAM" id="SSF48452">
    <property type="entry name" value="TPR-like"/>
    <property type="match status" value="1"/>
</dbReference>
<dbReference type="SUPFAM" id="SSF46894">
    <property type="entry name" value="C-terminal effector domain of the bipartite response regulators"/>
    <property type="match status" value="1"/>
</dbReference>
<dbReference type="Gene3D" id="1.25.40.10">
    <property type="entry name" value="Tetratricopeptide repeat domain"/>
    <property type="match status" value="1"/>
</dbReference>
<dbReference type="Gene3D" id="3.40.50.300">
    <property type="entry name" value="P-loop containing nucleotide triphosphate hydrolases"/>
    <property type="match status" value="1"/>
</dbReference>
<dbReference type="CDD" id="cd06170">
    <property type="entry name" value="LuxR_C_like"/>
    <property type="match status" value="1"/>
</dbReference>
<organism evidence="4 5">
    <name type="scientific">Nocardioides mangrovi</name>
    <dbReference type="NCBI Taxonomy" id="2874580"/>
    <lineage>
        <taxon>Bacteria</taxon>
        <taxon>Bacillati</taxon>
        <taxon>Actinomycetota</taxon>
        <taxon>Actinomycetes</taxon>
        <taxon>Propionibacteriales</taxon>
        <taxon>Nocardioidaceae</taxon>
        <taxon>Nocardioides</taxon>
    </lineage>
</organism>
<evidence type="ECO:0000313" key="4">
    <source>
        <dbReference type="EMBL" id="MBZ5740323.1"/>
    </source>
</evidence>
<dbReference type="Gene3D" id="1.10.10.10">
    <property type="entry name" value="Winged helix-like DNA-binding domain superfamily/Winged helix DNA-binding domain"/>
    <property type="match status" value="1"/>
</dbReference>